<feature type="domain" description="EF-hand" evidence="4">
    <location>
        <begin position="235"/>
        <end position="270"/>
    </location>
</feature>
<name>A0A1V9Z454_9STRA</name>
<proteinExistence type="predicted"/>
<comment type="caution">
    <text evidence="5">The sequence shown here is derived from an EMBL/GenBank/DDBJ whole genome shotgun (WGS) entry which is preliminary data.</text>
</comment>
<dbReference type="SUPFAM" id="SSF47473">
    <property type="entry name" value="EF-hand"/>
    <property type="match status" value="1"/>
</dbReference>
<organism evidence="5 6">
    <name type="scientific">Thraustotheca clavata</name>
    <dbReference type="NCBI Taxonomy" id="74557"/>
    <lineage>
        <taxon>Eukaryota</taxon>
        <taxon>Sar</taxon>
        <taxon>Stramenopiles</taxon>
        <taxon>Oomycota</taxon>
        <taxon>Saprolegniomycetes</taxon>
        <taxon>Saprolegniales</taxon>
        <taxon>Achlyaceae</taxon>
        <taxon>Thraustotheca</taxon>
    </lineage>
</organism>
<evidence type="ECO:0000256" key="1">
    <source>
        <dbReference type="ARBA" id="ARBA00022737"/>
    </source>
</evidence>
<evidence type="ECO:0000313" key="5">
    <source>
        <dbReference type="EMBL" id="OQR92731.1"/>
    </source>
</evidence>
<evidence type="ECO:0000256" key="3">
    <source>
        <dbReference type="SAM" id="MobiDB-lite"/>
    </source>
</evidence>
<dbReference type="InterPro" id="IPR002048">
    <property type="entry name" value="EF_hand_dom"/>
</dbReference>
<dbReference type="InterPro" id="IPR011992">
    <property type="entry name" value="EF-hand-dom_pair"/>
</dbReference>
<dbReference type="InterPro" id="IPR045198">
    <property type="entry name" value="CNBL1-10"/>
</dbReference>
<dbReference type="PROSITE" id="PS50222">
    <property type="entry name" value="EF_HAND_2"/>
    <property type="match status" value="2"/>
</dbReference>
<dbReference type="GO" id="GO:0005509">
    <property type="term" value="F:calcium ion binding"/>
    <property type="evidence" value="ECO:0007669"/>
    <property type="project" value="InterPro"/>
</dbReference>
<feature type="compositionally biased region" description="Pro residues" evidence="3">
    <location>
        <begin position="62"/>
        <end position="78"/>
    </location>
</feature>
<keyword evidence="1" id="KW-0677">Repeat</keyword>
<dbReference type="InterPro" id="IPR018247">
    <property type="entry name" value="EF_Hand_1_Ca_BS"/>
</dbReference>
<accession>A0A1V9Z454</accession>
<dbReference type="EMBL" id="JNBS01002308">
    <property type="protein sequence ID" value="OQR92731.1"/>
    <property type="molecule type" value="Genomic_DNA"/>
</dbReference>
<dbReference type="OrthoDB" id="191686at2759"/>
<dbReference type="Proteomes" id="UP000243217">
    <property type="component" value="Unassembled WGS sequence"/>
</dbReference>
<evidence type="ECO:0000313" key="6">
    <source>
        <dbReference type="Proteomes" id="UP000243217"/>
    </source>
</evidence>
<feature type="compositionally biased region" description="Pro residues" evidence="3">
    <location>
        <begin position="42"/>
        <end position="52"/>
    </location>
</feature>
<dbReference type="CDD" id="cd00051">
    <property type="entry name" value="EFh"/>
    <property type="match status" value="1"/>
</dbReference>
<feature type="compositionally biased region" description="Basic residues" evidence="3">
    <location>
        <begin position="1"/>
        <end position="12"/>
    </location>
</feature>
<protein>
    <recommendedName>
        <fullName evidence="4">EF-hand domain-containing protein</fullName>
    </recommendedName>
</protein>
<dbReference type="Gene3D" id="1.10.238.10">
    <property type="entry name" value="EF-hand"/>
    <property type="match status" value="1"/>
</dbReference>
<feature type="region of interest" description="Disordered" evidence="3">
    <location>
        <begin position="1"/>
        <end position="84"/>
    </location>
</feature>
<gene>
    <name evidence="5" type="ORF">THRCLA_08623</name>
</gene>
<dbReference type="STRING" id="74557.A0A1V9Z454"/>
<dbReference type="AlphaFoldDB" id="A0A1V9Z454"/>
<dbReference type="PANTHER" id="PTHR23056">
    <property type="entry name" value="CALCINEURIN B"/>
    <property type="match status" value="1"/>
</dbReference>
<feature type="domain" description="EF-hand" evidence="4">
    <location>
        <begin position="190"/>
        <end position="225"/>
    </location>
</feature>
<dbReference type="SMART" id="SM00054">
    <property type="entry name" value="EFh"/>
    <property type="match status" value="2"/>
</dbReference>
<keyword evidence="2" id="KW-0106">Calcium</keyword>
<evidence type="ECO:0000259" key="4">
    <source>
        <dbReference type="PROSITE" id="PS50222"/>
    </source>
</evidence>
<sequence>MGNKQAKLKRHAKEQSERSSATEAIQRAGGDRKRSLFTRPQGPAPQPAPVAPPTTYHAPPTVYAPPPPVVTPPPPLPVPTSGVSRVHDDKVAQLRQQETLALVECTHFTAKEIDSIREHTMGLLGYGSTPDLQDSSVIRISKDDFMRFLGVSSKSLFPNRLYAFFTTNSTEELSFADLVKGLSVLSQKATREEKLRMAFQWMDPTGDGFITKETTMQMLKSCLEESKEIGLSDDQIEKLVISTFHEADIDKNGTIDFSEYMALDERHPGLLKFLTVDTSGVLSLMDKTKEGGGSFILQH</sequence>
<dbReference type="PROSITE" id="PS00018">
    <property type="entry name" value="EF_HAND_1"/>
    <property type="match status" value="1"/>
</dbReference>
<reference evidence="5 6" key="1">
    <citation type="journal article" date="2014" name="Genome Biol. Evol.">
        <title>The secreted proteins of Achlya hypogyna and Thraustotheca clavata identify the ancestral oomycete secretome and reveal gene acquisitions by horizontal gene transfer.</title>
        <authorList>
            <person name="Misner I."/>
            <person name="Blouin N."/>
            <person name="Leonard G."/>
            <person name="Richards T.A."/>
            <person name="Lane C.E."/>
        </authorList>
    </citation>
    <scope>NUCLEOTIDE SEQUENCE [LARGE SCALE GENOMIC DNA]</scope>
    <source>
        <strain evidence="5 6">ATCC 34112</strain>
    </source>
</reference>
<dbReference type="PANTHER" id="PTHR23056:SF110">
    <property type="entry name" value="CALMODULIN"/>
    <property type="match status" value="1"/>
</dbReference>
<dbReference type="GO" id="GO:0019900">
    <property type="term" value="F:kinase binding"/>
    <property type="evidence" value="ECO:0007669"/>
    <property type="project" value="InterPro"/>
</dbReference>
<keyword evidence="6" id="KW-1185">Reference proteome</keyword>
<dbReference type="Pfam" id="PF13499">
    <property type="entry name" value="EF-hand_7"/>
    <property type="match status" value="1"/>
</dbReference>
<evidence type="ECO:0000256" key="2">
    <source>
        <dbReference type="ARBA" id="ARBA00022837"/>
    </source>
</evidence>
<dbReference type="GO" id="GO:0019722">
    <property type="term" value="P:calcium-mediated signaling"/>
    <property type="evidence" value="ECO:0007669"/>
    <property type="project" value="InterPro"/>
</dbReference>